<feature type="domain" description="F-box/LRR-repeat protein 15/At3g58940/PEG3-like LRR" evidence="1">
    <location>
        <begin position="69"/>
        <end position="168"/>
    </location>
</feature>
<reference evidence="2" key="1">
    <citation type="submission" date="2023-02" db="EMBL/GenBank/DDBJ databases">
        <title>Genome of toxic invasive species Heracleum sosnowskyi carries increased number of genes despite the absence of recent whole-genome duplications.</title>
        <authorList>
            <person name="Schelkunov M."/>
            <person name="Shtratnikova V."/>
            <person name="Makarenko M."/>
            <person name="Klepikova A."/>
            <person name="Omelchenko D."/>
            <person name="Novikova G."/>
            <person name="Obukhova E."/>
            <person name="Bogdanov V."/>
            <person name="Penin A."/>
            <person name="Logacheva M."/>
        </authorList>
    </citation>
    <scope>NUCLEOTIDE SEQUENCE</scope>
    <source>
        <strain evidence="2">Hsosn_3</strain>
        <tissue evidence="2">Leaf</tissue>
    </source>
</reference>
<gene>
    <name evidence="2" type="ORF">POM88_051329</name>
</gene>
<reference evidence="2" key="2">
    <citation type="submission" date="2023-05" db="EMBL/GenBank/DDBJ databases">
        <authorList>
            <person name="Schelkunov M.I."/>
        </authorList>
    </citation>
    <scope>NUCLEOTIDE SEQUENCE</scope>
    <source>
        <strain evidence="2">Hsosn_3</strain>
        <tissue evidence="2">Leaf</tissue>
    </source>
</reference>
<dbReference type="Gene3D" id="3.80.10.10">
    <property type="entry name" value="Ribonuclease Inhibitor"/>
    <property type="match status" value="1"/>
</dbReference>
<dbReference type="InterPro" id="IPR050232">
    <property type="entry name" value="FBL13/AtMIF1-like"/>
</dbReference>
<sequence>MIPDAKRKRVDECIEDRISDLPTHLIDDILDRRPVRDGARTTHVGPVKTFSLRIPAPLNLGDTPYPCLWIKQLPEKRVKVLDLRNRRPNRTINMPSYFFSCSDLNWLYLDNWKLLNPPHKFRGFPNLAKITLCFVAFTTKMSFGTQVQHFELRCCTGIEHLDIQLTNHGKNIKYLNIERSVNMEKRRARDYNPLTDMKKSFNLRRLLGNMSSIRTLQVDPISLSGPDRNCGRNVKLTAEQYLESPDCADVTLNQLRKVSMQNILGSRAELLLIKLLLASSPSLRRMELKHSTKVDDSREYLRIEGESLQFPRKSPVVKISWRSKLSHRD</sequence>
<dbReference type="InterPro" id="IPR055411">
    <property type="entry name" value="LRR_FXL15/At3g58940/PEG3-like"/>
</dbReference>
<dbReference type="SUPFAM" id="SSF52047">
    <property type="entry name" value="RNI-like"/>
    <property type="match status" value="1"/>
</dbReference>
<dbReference type="AlphaFoldDB" id="A0AAD8H0E9"/>
<protein>
    <recommendedName>
        <fullName evidence="1">F-box/LRR-repeat protein 15/At3g58940/PEG3-like LRR domain-containing protein</fullName>
    </recommendedName>
</protein>
<dbReference type="PANTHER" id="PTHR31900:SF30">
    <property type="entry name" value="SUPERFAMILY PROTEIN, PUTATIVE-RELATED"/>
    <property type="match status" value="1"/>
</dbReference>
<dbReference type="PANTHER" id="PTHR31900">
    <property type="entry name" value="F-BOX/RNI SUPERFAMILY PROTEIN-RELATED"/>
    <property type="match status" value="1"/>
</dbReference>
<evidence type="ECO:0000259" key="1">
    <source>
        <dbReference type="Pfam" id="PF24758"/>
    </source>
</evidence>
<keyword evidence="3" id="KW-1185">Reference proteome</keyword>
<organism evidence="2 3">
    <name type="scientific">Heracleum sosnowskyi</name>
    <dbReference type="NCBI Taxonomy" id="360622"/>
    <lineage>
        <taxon>Eukaryota</taxon>
        <taxon>Viridiplantae</taxon>
        <taxon>Streptophyta</taxon>
        <taxon>Embryophyta</taxon>
        <taxon>Tracheophyta</taxon>
        <taxon>Spermatophyta</taxon>
        <taxon>Magnoliopsida</taxon>
        <taxon>eudicotyledons</taxon>
        <taxon>Gunneridae</taxon>
        <taxon>Pentapetalae</taxon>
        <taxon>asterids</taxon>
        <taxon>campanulids</taxon>
        <taxon>Apiales</taxon>
        <taxon>Apiaceae</taxon>
        <taxon>Apioideae</taxon>
        <taxon>apioid superclade</taxon>
        <taxon>Tordylieae</taxon>
        <taxon>Tordyliinae</taxon>
        <taxon>Heracleum</taxon>
    </lineage>
</organism>
<evidence type="ECO:0000313" key="3">
    <source>
        <dbReference type="Proteomes" id="UP001237642"/>
    </source>
</evidence>
<comment type="caution">
    <text evidence="2">The sequence shown here is derived from an EMBL/GenBank/DDBJ whole genome shotgun (WGS) entry which is preliminary data.</text>
</comment>
<dbReference type="EMBL" id="JAUIZM010000011">
    <property type="protein sequence ID" value="KAK1358073.1"/>
    <property type="molecule type" value="Genomic_DNA"/>
</dbReference>
<dbReference type="Pfam" id="PF24758">
    <property type="entry name" value="LRR_At5g56370"/>
    <property type="match status" value="1"/>
</dbReference>
<dbReference type="InterPro" id="IPR032675">
    <property type="entry name" value="LRR_dom_sf"/>
</dbReference>
<accession>A0AAD8H0E9</accession>
<proteinExistence type="predicted"/>
<evidence type="ECO:0000313" key="2">
    <source>
        <dbReference type="EMBL" id="KAK1358073.1"/>
    </source>
</evidence>
<name>A0AAD8H0E9_9APIA</name>
<dbReference type="Proteomes" id="UP001237642">
    <property type="component" value="Unassembled WGS sequence"/>
</dbReference>